<dbReference type="SUPFAM" id="SSF52540">
    <property type="entry name" value="P-loop containing nucleoside triphosphate hydrolases"/>
    <property type="match status" value="2"/>
</dbReference>
<dbReference type="InterPro" id="IPR027417">
    <property type="entry name" value="P-loop_NTPase"/>
</dbReference>
<evidence type="ECO:0000313" key="9">
    <source>
        <dbReference type="EMBL" id="KAG5183221.1"/>
    </source>
</evidence>
<dbReference type="InterPro" id="IPR047038">
    <property type="entry name" value="eEF3_chromodomain-like_sf"/>
</dbReference>
<keyword evidence="9" id="KW-0378">Hydrolase</keyword>
<dbReference type="CDD" id="cd03221">
    <property type="entry name" value="ABCF_EF-3"/>
    <property type="match status" value="2"/>
</dbReference>
<keyword evidence="6" id="KW-0067">ATP-binding</keyword>
<evidence type="ECO:0000256" key="1">
    <source>
        <dbReference type="ARBA" id="ARBA00004496"/>
    </source>
</evidence>
<comment type="similarity">
    <text evidence="2">Belongs to the ABC transporter superfamily. ABCF family. EF3 subfamily.</text>
</comment>
<dbReference type="InterPro" id="IPR015688">
    <property type="entry name" value="eEF3_ABC2_chromodomain-like"/>
</dbReference>
<dbReference type="Proteomes" id="UP000664859">
    <property type="component" value="Unassembled WGS sequence"/>
</dbReference>
<dbReference type="PROSITE" id="PS50893">
    <property type="entry name" value="ABC_TRANSPORTER_2"/>
    <property type="match status" value="2"/>
</dbReference>
<dbReference type="EMBL" id="JAFCMP010000223">
    <property type="protein sequence ID" value="KAG5183221.1"/>
    <property type="molecule type" value="Genomic_DNA"/>
</dbReference>
<accession>A0A836CGS6</accession>
<dbReference type="UniPathway" id="UPA00345"/>
<dbReference type="GO" id="GO:0005737">
    <property type="term" value="C:cytoplasm"/>
    <property type="evidence" value="ECO:0007669"/>
    <property type="project" value="UniProtKB-SubCell"/>
</dbReference>
<dbReference type="InterPro" id="IPR017871">
    <property type="entry name" value="ABC_transporter-like_CS"/>
</dbReference>
<evidence type="ECO:0000256" key="3">
    <source>
        <dbReference type="ARBA" id="ARBA00022490"/>
    </source>
</evidence>
<evidence type="ECO:0000313" key="10">
    <source>
        <dbReference type="Proteomes" id="UP000664859"/>
    </source>
</evidence>
<evidence type="ECO:0000256" key="6">
    <source>
        <dbReference type="ARBA" id="ARBA00022840"/>
    </source>
</evidence>
<dbReference type="Gene3D" id="3.40.50.300">
    <property type="entry name" value="P-loop containing nucleotide triphosphate hydrolases"/>
    <property type="match status" value="2"/>
</dbReference>
<organism evidence="9 10">
    <name type="scientific">Tribonema minus</name>
    <dbReference type="NCBI Taxonomy" id="303371"/>
    <lineage>
        <taxon>Eukaryota</taxon>
        <taxon>Sar</taxon>
        <taxon>Stramenopiles</taxon>
        <taxon>Ochrophyta</taxon>
        <taxon>PX clade</taxon>
        <taxon>Xanthophyceae</taxon>
        <taxon>Tribonematales</taxon>
        <taxon>Tribonemataceae</taxon>
        <taxon>Tribonema</taxon>
    </lineage>
</organism>
<evidence type="ECO:0000256" key="2">
    <source>
        <dbReference type="ARBA" id="ARBA00011054"/>
    </source>
</evidence>
<dbReference type="PANTHER" id="PTHR19211">
    <property type="entry name" value="ATP-BINDING TRANSPORT PROTEIN-RELATED"/>
    <property type="match status" value="1"/>
</dbReference>
<dbReference type="FunFam" id="3.40.50.300:FF:000011">
    <property type="entry name" value="Putative ABC transporter ATP-binding component"/>
    <property type="match status" value="1"/>
</dbReference>
<dbReference type="CDD" id="cd18626">
    <property type="entry name" value="CD_eEF3"/>
    <property type="match status" value="1"/>
</dbReference>
<reference evidence="9" key="1">
    <citation type="submission" date="2021-02" db="EMBL/GenBank/DDBJ databases">
        <title>First Annotated Genome of the Yellow-green Alga Tribonema minus.</title>
        <authorList>
            <person name="Mahan K.M."/>
        </authorList>
    </citation>
    <scope>NUCLEOTIDE SEQUENCE</scope>
    <source>
        <strain evidence="9">UTEX B ZZ1240</strain>
    </source>
</reference>
<dbReference type="Gene3D" id="2.40.50.990">
    <property type="match status" value="1"/>
</dbReference>
<evidence type="ECO:0000256" key="5">
    <source>
        <dbReference type="ARBA" id="ARBA00022741"/>
    </source>
</evidence>
<dbReference type="PROSITE" id="PS50077">
    <property type="entry name" value="HEAT_REPEAT"/>
    <property type="match status" value="1"/>
</dbReference>
<dbReference type="SUPFAM" id="SSF48371">
    <property type="entry name" value="ARM repeat"/>
    <property type="match status" value="1"/>
</dbReference>
<comment type="subcellular location">
    <subcellularLocation>
        <location evidence="1">Cytoplasm</location>
    </subcellularLocation>
</comment>
<sequence>MGDSERLERLSTLCLMLSGEETGEGRRRAAVAIAEAIAASSAEAPWVEAQLAGFLADASAPTAREGALLAVQAQSQLARHAAEPFLAALLPATLAAHADAAPAVRHAAVDAGQALVRALSPHALRLALPSVLEGMDSREWRIKVRRYGVDVGSLHTLCARAARLALPHVLEGMDSREWRIKVWDTHRQVQAASKHALLAACACIANPDIEPLVDRLVSVIAHPEETLATLDALMATTFVTRVDGATLSVIAPLLGKCLRERAAAMRRKAARVISNMCKLVMDPVDVAPFVPLLLPALQKVVAETSDPEVTAVAQEALDTLVRALGGGAAAAKARGGAAPGPSPEEVTAMRAEMLGHLRRAVMAHMAPAAAVATAVLSEDGEDDEEGSEEGEGGVVAAKSPMTDAALGYVAALCTSLVLYGRGEQVRLRNRVRLTAQGALAADDGDGDAADLCNIEFSLAYGGKILLHNTRLRLRAGHRYGLIGANGAGKTTLMRNIANGNIDGLPDDLRTVYVEHDIVGSDADTPVAEFVASVLPASDDADATARRARIVATLSGVGFTDAMLAAPVSSLSGGWKMKLALARAMLMNANVLLLDEPTNHLDTTAVAWLTRYLASLSDVTVLVVSHDTAFLDDVVTDILHYESQKLVPYHGNLTHFVRLRPEAKSYYELDAATLRFKFPDPGPLDGINSTTKSILTMNNATYTYPGADKPTLAEASLKLCLASRVAVTGVNGAGKTTLIRLVVRESEPDSGEIWAHHNLRIAYVAQHSFHHVEQHLSKSPVQYMQWRYGAGDGTDREASANNMAMKLTAEEEERLAKVGAVERILGRRKTGRTLEYECSFVGMGDEYNRYITLEKLADMGCQKLVQQADARVAAQAAGLDVRPTTTREIQAHLDDFALAPEFSVHGKIGGLSGGQKVKLVLAAAMWNRPHLLVLDEPTNYLDREALGALTIGIKEFGGGVIMISHNQEFLSAICTETWTLEAGRLYTKGEVRETALRFARKKDALGDEPEEEAASAGCTNKTVSYDNLINPKSLKALSKKEVRKLAKLAEKAEIPLPEYVSKITRASPEWKWLSA</sequence>
<dbReference type="InterPro" id="IPR016024">
    <property type="entry name" value="ARM-type_fold"/>
</dbReference>
<keyword evidence="3" id="KW-0963">Cytoplasm</keyword>
<feature type="domain" description="ABC transporter" evidence="8">
    <location>
        <begin position="694"/>
        <end position="1006"/>
    </location>
</feature>
<dbReference type="InterPro" id="IPR050611">
    <property type="entry name" value="ABCF"/>
</dbReference>
<name>A0A836CGS6_9STRA</name>
<dbReference type="InterPro" id="IPR003593">
    <property type="entry name" value="AAA+_ATPase"/>
</dbReference>
<evidence type="ECO:0000256" key="7">
    <source>
        <dbReference type="PROSITE-ProRule" id="PRU00103"/>
    </source>
</evidence>
<evidence type="ECO:0000259" key="8">
    <source>
        <dbReference type="PROSITE" id="PS50893"/>
    </source>
</evidence>
<dbReference type="GO" id="GO:0006414">
    <property type="term" value="P:translational elongation"/>
    <property type="evidence" value="ECO:0007669"/>
    <property type="project" value="UniProtKB-UniPathway"/>
</dbReference>
<dbReference type="SMART" id="SM00382">
    <property type="entry name" value="AAA"/>
    <property type="match status" value="2"/>
</dbReference>
<dbReference type="InterPro" id="IPR021133">
    <property type="entry name" value="HEAT_type_2"/>
</dbReference>
<comment type="caution">
    <text evidence="9">The sequence shown here is derived from an EMBL/GenBank/DDBJ whole genome shotgun (WGS) entry which is preliminary data.</text>
</comment>
<dbReference type="GO" id="GO:0005524">
    <property type="term" value="F:ATP binding"/>
    <property type="evidence" value="ECO:0007669"/>
    <property type="project" value="UniProtKB-KW"/>
</dbReference>
<dbReference type="InterPro" id="IPR011989">
    <property type="entry name" value="ARM-like"/>
</dbReference>
<feature type="repeat" description="HEAT" evidence="7">
    <location>
        <begin position="89"/>
        <end position="125"/>
    </location>
</feature>
<feature type="domain" description="ABC transporter" evidence="8">
    <location>
        <begin position="449"/>
        <end position="668"/>
    </location>
</feature>
<dbReference type="SMART" id="SM00298">
    <property type="entry name" value="CHROMO"/>
    <property type="match status" value="1"/>
</dbReference>
<dbReference type="OrthoDB" id="2110130at2759"/>
<dbReference type="PROSITE" id="PS00211">
    <property type="entry name" value="ABC_TRANSPORTER_1"/>
    <property type="match status" value="2"/>
</dbReference>
<dbReference type="Gene3D" id="1.25.10.10">
    <property type="entry name" value="Leucine-rich Repeat Variant"/>
    <property type="match status" value="1"/>
</dbReference>
<gene>
    <name evidence="9" type="ORF">JKP88DRAFT_317622</name>
</gene>
<protein>
    <submittedName>
        <fullName evidence="9">P-loop containing nucleoside triphosphate hydrolase protein</fullName>
    </submittedName>
</protein>
<dbReference type="PANTHER" id="PTHR19211:SF127">
    <property type="entry name" value="ABC TRANSPORTER DOMAIN-CONTAINING PROTEIN"/>
    <property type="match status" value="1"/>
</dbReference>
<dbReference type="AlphaFoldDB" id="A0A836CGS6"/>
<dbReference type="InterPro" id="IPR000953">
    <property type="entry name" value="Chromo/chromo_shadow_dom"/>
</dbReference>
<dbReference type="GO" id="GO:0016887">
    <property type="term" value="F:ATP hydrolysis activity"/>
    <property type="evidence" value="ECO:0007669"/>
    <property type="project" value="InterPro"/>
</dbReference>
<dbReference type="Pfam" id="PF24984">
    <property type="entry name" value="HEAT_EF3_GNC1"/>
    <property type="match status" value="1"/>
</dbReference>
<keyword evidence="5" id="KW-0547">Nucleotide-binding</keyword>
<proteinExistence type="inferred from homology"/>
<keyword evidence="10" id="KW-1185">Reference proteome</keyword>
<keyword evidence="4" id="KW-0677">Repeat</keyword>
<evidence type="ECO:0000256" key="4">
    <source>
        <dbReference type="ARBA" id="ARBA00022737"/>
    </source>
</evidence>
<dbReference type="Pfam" id="PF00005">
    <property type="entry name" value="ABC_tran"/>
    <property type="match status" value="2"/>
</dbReference>
<dbReference type="Pfam" id="PF24987">
    <property type="entry name" value="HEAT_EF3_N"/>
    <property type="match status" value="1"/>
</dbReference>
<dbReference type="InterPro" id="IPR003439">
    <property type="entry name" value="ABC_transporter-like_ATP-bd"/>
</dbReference>